<dbReference type="HOGENOM" id="CLU_2944676_0_0_1"/>
<evidence type="ECO:0000313" key="2">
    <source>
        <dbReference type="Proteomes" id="UP000007266"/>
    </source>
</evidence>
<dbReference type="AlphaFoldDB" id="D6W988"/>
<name>D6W988_TRICA</name>
<dbReference type="EMBL" id="KQ971312">
    <property type="protein sequence ID" value="EEZ98199.1"/>
    <property type="molecule type" value="Genomic_DNA"/>
</dbReference>
<proteinExistence type="predicted"/>
<dbReference type="Proteomes" id="UP000007266">
    <property type="component" value="Linkage group 2"/>
</dbReference>
<accession>D6W988</accession>
<organism evidence="1 2">
    <name type="scientific">Tribolium castaneum</name>
    <name type="common">Red flour beetle</name>
    <dbReference type="NCBI Taxonomy" id="7070"/>
    <lineage>
        <taxon>Eukaryota</taxon>
        <taxon>Metazoa</taxon>
        <taxon>Ecdysozoa</taxon>
        <taxon>Arthropoda</taxon>
        <taxon>Hexapoda</taxon>
        <taxon>Insecta</taxon>
        <taxon>Pterygota</taxon>
        <taxon>Neoptera</taxon>
        <taxon>Endopterygota</taxon>
        <taxon>Coleoptera</taxon>
        <taxon>Polyphaga</taxon>
        <taxon>Cucujiformia</taxon>
        <taxon>Tenebrionidae</taxon>
        <taxon>Tenebrionidae incertae sedis</taxon>
        <taxon>Tribolium</taxon>
    </lineage>
</organism>
<reference evidence="1 2" key="1">
    <citation type="journal article" date="2008" name="Nature">
        <title>The genome of the model beetle and pest Tribolium castaneum.</title>
        <authorList>
            <consortium name="Tribolium Genome Sequencing Consortium"/>
            <person name="Richards S."/>
            <person name="Gibbs R.A."/>
            <person name="Weinstock G.M."/>
            <person name="Brown S.J."/>
            <person name="Denell R."/>
            <person name="Beeman R.W."/>
            <person name="Gibbs R."/>
            <person name="Beeman R.W."/>
            <person name="Brown S.J."/>
            <person name="Bucher G."/>
            <person name="Friedrich M."/>
            <person name="Grimmelikhuijzen C.J."/>
            <person name="Klingler M."/>
            <person name="Lorenzen M."/>
            <person name="Richards S."/>
            <person name="Roth S."/>
            <person name="Schroder R."/>
            <person name="Tautz D."/>
            <person name="Zdobnov E.M."/>
            <person name="Muzny D."/>
            <person name="Gibbs R.A."/>
            <person name="Weinstock G.M."/>
            <person name="Attaway T."/>
            <person name="Bell S."/>
            <person name="Buhay C.J."/>
            <person name="Chandrabose M.N."/>
            <person name="Chavez D."/>
            <person name="Clerk-Blankenburg K.P."/>
            <person name="Cree A."/>
            <person name="Dao M."/>
            <person name="Davis C."/>
            <person name="Chacko J."/>
            <person name="Dinh H."/>
            <person name="Dugan-Rocha S."/>
            <person name="Fowler G."/>
            <person name="Garner T.T."/>
            <person name="Garnes J."/>
            <person name="Gnirke A."/>
            <person name="Hawes A."/>
            <person name="Hernandez J."/>
            <person name="Hines S."/>
            <person name="Holder M."/>
            <person name="Hume J."/>
            <person name="Jhangiani S.N."/>
            <person name="Joshi V."/>
            <person name="Khan Z.M."/>
            <person name="Jackson L."/>
            <person name="Kovar C."/>
            <person name="Kowis A."/>
            <person name="Lee S."/>
            <person name="Lewis L.R."/>
            <person name="Margolis J."/>
            <person name="Morgan M."/>
            <person name="Nazareth L.V."/>
            <person name="Nguyen N."/>
            <person name="Okwuonu G."/>
            <person name="Parker D."/>
            <person name="Richards S."/>
            <person name="Ruiz S.J."/>
            <person name="Santibanez J."/>
            <person name="Savard J."/>
            <person name="Scherer S.E."/>
            <person name="Schneider B."/>
            <person name="Sodergren E."/>
            <person name="Tautz D."/>
            <person name="Vattahil S."/>
            <person name="Villasana D."/>
            <person name="White C.S."/>
            <person name="Wright R."/>
            <person name="Park Y."/>
            <person name="Beeman R.W."/>
            <person name="Lord J."/>
            <person name="Oppert B."/>
            <person name="Lorenzen M."/>
            <person name="Brown S."/>
            <person name="Wang L."/>
            <person name="Savard J."/>
            <person name="Tautz D."/>
            <person name="Richards S."/>
            <person name="Weinstock G."/>
            <person name="Gibbs R.A."/>
            <person name="Liu Y."/>
            <person name="Worley K."/>
            <person name="Weinstock G."/>
            <person name="Elsik C.G."/>
            <person name="Reese J.T."/>
            <person name="Elhaik E."/>
            <person name="Landan G."/>
            <person name="Graur D."/>
            <person name="Arensburger P."/>
            <person name="Atkinson P."/>
            <person name="Beeman R.W."/>
            <person name="Beidler J."/>
            <person name="Brown S.J."/>
            <person name="Demuth J.P."/>
            <person name="Drury D.W."/>
            <person name="Du Y.Z."/>
            <person name="Fujiwara H."/>
            <person name="Lorenzen M."/>
            <person name="Maselli V."/>
            <person name="Osanai M."/>
            <person name="Park Y."/>
            <person name="Robertson H.M."/>
            <person name="Tu Z."/>
            <person name="Wang J.J."/>
            <person name="Wang S."/>
            <person name="Richards S."/>
            <person name="Song H."/>
            <person name="Zhang L."/>
            <person name="Sodergren E."/>
            <person name="Werner D."/>
            <person name="Stanke M."/>
            <person name="Morgenstern B."/>
            <person name="Solovyev V."/>
            <person name="Kosarev P."/>
            <person name="Brown G."/>
            <person name="Chen H.C."/>
            <person name="Ermolaeva O."/>
            <person name="Hlavina W."/>
            <person name="Kapustin Y."/>
            <person name="Kiryutin B."/>
            <person name="Kitts P."/>
            <person name="Maglott D."/>
            <person name="Pruitt K."/>
            <person name="Sapojnikov V."/>
            <person name="Souvorov A."/>
            <person name="Mackey A.J."/>
            <person name="Waterhouse R.M."/>
            <person name="Wyder S."/>
            <person name="Zdobnov E.M."/>
            <person name="Zdobnov E.M."/>
            <person name="Wyder S."/>
            <person name="Kriventseva E.V."/>
            <person name="Kadowaki T."/>
            <person name="Bork P."/>
            <person name="Aranda M."/>
            <person name="Bao R."/>
            <person name="Beermann A."/>
            <person name="Berns N."/>
            <person name="Bolognesi R."/>
            <person name="Bonneton F."/>
            <person name="Bopp D."/>
            <person name="Brown S.J."/>
            <person name="Bucher G."/>
            <person name="Butts T."/>
            <person name="Chaumot A."/>
            <person name="Denell R.E."/>
            <person name="Ferrier D.E."/>
            <person name="Friedrich M."/>
            <person name="Gordon C.M."/>
            <person name="Jindra M."/>
            <person name="Klingler M."/>
            <person name="Lan Q."/>
            <person name="Lattorff H.M."/>
            <person name="Laudet V."/>
            <person name="von Levetsow C."/>
            <person name="Liu Z."/>
            <person name="Lutz R."/>
            <person name="Lynch J.A."/>
            <person name="da Fonseca R.N."/>
            <person name="Posnien N."/>
            <person name="Reuter R."/>
            <person name="Roth S."/>
            <person name="Savard J."/>
            <person name="Schinko J.B."/>
            <person name="Schmitt C."/>
            <person name="Schoppmeier M."/>
            <person name="Schroder R."/>
            <person name="Shippy T.D."/>
            <person name="Simonnet F."/>
            <person name="Marques-Souza H."/>
            <person name="Tautz D."/>
            <person name="Tomoyasu Y."/>
            <person name="Trauner J."/>
            <person name="Van der Zee M."/>
            <person name="Vervoort M."/>
            <person name="Wittkopp N."/>
            <person name="Wimmer E.A."/>
            <person name="Yang X."/>
            <person name="Jones A.K."/>
            <person name="Sattelle D.B."/>
            <person name="Ebert P.R."/>
            <person name="Nelson D."/>
            <person name="Scott J.G."/>
            <person name="Beeman R.W."/>
            <person name="Muthukrishnan S."/>
            <person name="Kramer K.J."/>
            <person name="Arakane Y."/>
            <person name="Beeman R.W."/>
            <person name="Zhu Q."/>
            <person name="Hogenkamp D."/>
            <person name="Dixit R."/>
            <person name="Oppert B."/>
            <person name="Jiang H."/>
            <person name="Zou Z."/>
            <person name="Marshall J."/>
            <person name="Elpidina E."/>
            <person name="Vinokurov K."/>
            <person name="Oppert C."/>
            <person name="Zou Z."/>
            <person name="Evans J."/>
            <person name="Lu Z."/>
            <person name="Zhao P."/>
            <person name="Sumathipala N."/>
            <person name="Altincicek B."/>
            <person name="Vilcinskas A."/>
            <person name="Williams M."/>
            <person name="Hultmark D."/>
            <person name="Hetru C."/>
            <person name="Jiang H."/>
            <person name="Grimmelikhuijzen C.J."/>
            <person name="Hauser F."/>
            <person name="Cazzamali G."/>
            <person name="Williamson M."/>
            <person name="Park Y."/>
            <person name="Li B."/>
            <person name="Tanaka Y."/>
            <person name="Predel R."/>
            <person name="Neupert S."/>
            <person name="Schachtner J."/>
            <person name="Verleyen P."/>
            <person name="Raible F."/>
            <person name="Bork P."/>
            <person name="Friedrich M."/>
            <person name="Walden K.K."/>
            <person name="Robertson H.M."/>
            <person name="Angeli S."/>
            <person name="Foret S."/>
            <person name="Bucher G."/>
            <person name="Schuetz S."/>
            <person name="Maleszka R."/>
            <person name="Wimmer E.A."/>
            <person name="Beeman R.W."/>
            <person name="Lorenzen M."/>
            <person name="Tomoyasu Y."/>
            <person name="Miller S.C."/>
            <person name="Grossmann D."/>
            <person name="Bucher G."/>
        </authorList>
    </citation>
    <scope>NUCLEOTIDE SEQUENCE [LARGE SCALE GENOMIC DNA]</scope>
    <source>
        <strain evidence="1 2">Georgia GA2</strain>
    </source>
</reference>
<keyword evidence="2" id="KW-1185">Reference proteome</keyword>
<gene>
    <name evidence="1" type="primary">GLEAN_00629</name>
    <name evidence="1" type="ORF">TcasGA2_TC000629</name>
</gene>
<protein>
    <submittedName>
        <fullName evidence="1">Uncharacterized protein</fullName>
    </submittedName>
</protein>
<reference evidence="1 2" key="2">
    <citation type="journal article" date="2010" name="Nucleic Acids Res.">
        <title>BeetleBase in 2010: revisions to provide comprehensive genomic information for Tribolium castaneum.</title>
        <authorList>
            <person name="Kim H.S."/>
            <person name="Murphy T."/>
            <person name="Xia J."/>
            <person name="Caragea D."/>
            <person name="Park Y."/>
            <person name="Beeman R.W."/>
            <person name="Lorenzen M.D."/>
            <person name="Butcher S."/>
            <person name="Manak J.R."/>
            <person name="Brown S.J."/>
        </authorList>
    </citation>
    <scope>GENOME REANNOTATION</scope>
    <source>
        <strain evidence="1 2">Georgia GA2</strain>
    </source>
</reference>
<evidence type="ECO:0000313" key="1">
    <source>
        <dbReference type="EMBL" id="EEZ98199.1"/>
    </source>
</evidence>
<sequence>MQDVWGERERPTPMCLEAQSVVSTPHQLHRRRRCSSSAPEVLMRDMAEVGGGCDPFGFFG</sequence>